<evidence type="ECO:0000313" key="2">
    <source>
        <dbReference type="Proteomes" id="UP001501729"/>
    </source>
</evidence>
<dbReference type="SUPFAM" id="SSF52402">
    <property type="entry name" value="Adenine nucleotide alpha hydrolases-like"/>
    <property type="match status" value="1"/>
</dbReference>
<comment type="caution">
    <text evidence="1">The sequence shown here is derived from an EMBL/GenBank/DDBJ whole genome shotgun (WGS) entry which is preliminary data.</text>
</comment>
<keyword evidence="2" id="KW-1185">Reference proteome</keyword>
<dbReference type="AlphaFoldDB" id="A0AAV3UI70"/>
<sequence>MQKELFGLFGSRTEFAELRSEDEFDAIYSGDKVTVGMRDPYLGQRARSTAYTCDNGICVIWGEVQGQTEKDRFENMAHWLFEESISNGIDSFSKLNGSYVAVVEFNGKAIVLTDQIRSWECYYTDAVGTRVFGTDAATVAQTITEPRLHQRSLHEFLQIGTVFGNRTCFEQLHRVPFDGYLTPATSTTLSRFTYDPRSFNYIDELAARLKRALERRANYPSQKGLLLSAGSDARVLLSQVPDIERCYTIGTPGSQEVRIARQLAEQYDADHTAFDPDERYLLPDATKVRHSQGIKESLHIHHAGYNPEINADTMYHGLLFDTLFKGHFLQNASFEVGSVSAPLPWLESEPKPIEFLLETLGYNPTSRHRVMEQMLELFPYDYVDAPEIWLRESLQEEFKRCWKRTDSIHNAMDLFMIKNQPTLPFRTHLADSYCEAFVAADIELLEWHLQAPPSVRNSKTFMKAIHQLDSNLLRYRPPDKPYNSQIFNNIDQFLHRRIPVGRTVELAWPDRDEIYKQYNFDELLFSDQNSCPELSWRHKLRFNDIREWIDQTEMKPYSVSTSIFGTERTVESAEQSKIHAEIQ</sequence>
<dbReference type="Gene3D" id="3.40.50.620">
    <property type="entry name" value="HUPs"/>
    <property type="match status" value="1"/>
</dbReference>
<dbReference type="InterPro" id="IPR014729">
    <property type="entry name" value="Rossmann-like_a/b/a_fold"/>
</dbReference>
<gene>
    <name evidence="1" type="ORF">GCM10025751_26540</name>
</gene>
<proteinExistence type="predicted"/>
<evidence type="ECO:0008006" key="3">
    <source>
        <dbReference type="Google" id="ProtNLM"/>
    </source>
</evidence>
<reference evidence="1 2" key="1">
    <citation type="journal article" date="2019" name="Int. J. Syst. Evol. Microbiol.">
        <title>The Global Catalogue of Microorganisms (GCM) 10K type strain sequencing project: providing services to taxonomists for standard genome sequencing and annotation.</title>
        <authorList>
            <consortium name="The Broad Institute Genomics Platform"/>
            <consortium name="The Broad Institute Genome Sequencing Center for Infectious Disease"/>
            <person name="Wu L."/>
            <person name="Ma J."/>
        </authorList>
    </citation>
    <scope>NUCLEOTIDE SEQUENCE [LARGE SCALE GENOMIC DNA]</scope>
    <source>
        <strain evidence="1 2">JCM 17504</strain>
    </source>
</reference>
<dbReference type="EMBL" id="BAABKX010000008">
    <property type="protein sequence ID" value="GAA5051406.1"/>
    <property type="molecule type" value="Genomic_DNA"/>
</dbReference>
<protein>
    <recommendedName>
        <fullName evidence="3">Asparagine synthetase domain-containing protein</fullName>
    </recommendedName>
</protein>
<dbReference type="RefSeq" id="WP_227777622.1">
    <property type="nucleotide sequence ID" value="NZ_BAABKX010000008.1"/>
</dbReference>
<evidence type="ECO:0000313" key="1">
    <source>
        <dbReference type="EMBL" id="GAA5051406.1"/>
    </source>
</evidence>
<organism evidence="1 2">
    <name type="scientific">Haladaptatus pallidirubidus</name>
    <dbReference type="NCBI Taxonomy" id="1008152"/>
    <lineage>
        <taxon>Archaea</taxon>
        <taxon>Methanobacteriati</taxon>
        <taxon>Methanobacteriota</taxon>
        <taxon>Stenosarchaea group</taxon>
        <taxon>Halobacteria</taxon>
        <taxon>Halobacteriales</taxon>
        <taxon>Haladaptataceae</taxon>
        <taxon>Haladaptatus</taxon>
    </lineage>
</organism>
<dbReference type="Proteomes" id="UP001501729">
    <property type="component" value="Unassembled WGS sequence"/>
</dbReference>
<dbReference type="GeneID" id="68616224"/>
<accession>A0AAV3UI70</accession>
<name>A0AAV3UI70_9EURY</name>